<organism evidence="2">
    <name type="scientific">Lutzomyia longipalpis</name>
    <name type="common">Sand fly</name>
    <dbReference type="NCBI Taxonomy" id="7200"/>
    <lineage>
        <taxon>Eukaryota</taxon>
        <taxon>Metazoa</taxon>
        <taxon>Ecdysozoa</taxon>
        <taxon>Arthropoda</taxon>
        <taxon>Hexapoda</taxon>
        <taxon>Insecta</taxon>
        <taxon>Pterygota</taxon>
        <taxon>Neoptera</taxon>
        <taxon>Endopterygota</taxon>
        <taxon>Diptera</taxon>
        <taxon>Nematocera</taxon>
        <taxon>Psychodoidea</taxon>
        <taxon>Psychodidae</taxon>
        <taxon>Lutzomyia</taxon>
        <taxon>Lutzomyia</taxon>
    </lineage>
</organism>
<protein>
    <submittedName>
        <fullName evidence="2">Putative secreted protein</fullName>
    </submittedName>
</protein>
<feature type="chain" id="PRO_5028864345" evidence="1">
    <location>
        <begin position="27"/>
        <end position="99"/>
    </location>
</feature>
<evidence type="ECO:0000313" key="2">
    <source>
        <dbReference type="EMBL" id="MBC1173222.1"/>
    </source>
</evidence>
<keyword evidence="1" id="KW-0732">Signal</keyword>
<feature type="signal peptide" evidence="1">
    <location>
        <begin position="1"/>
        <end position="26"/>
    </location>
</feature>
<evidence type="ECO:0000256" key="1">
    <source>
        <dbReference type="SAM" id="SignalP"/>
    </source>
</evidence>
<proteinExistence type="predicted"/>
<reference evidence="2" key="1">
    <citation type="journal article" date="2020" name="BMC">
        <title>Leishmania infection induces a limited differential gene expression in the sand fly midgut.</title>
        <authorList>
            <person name="Coutinho-Abreu I.V."/>
            <person name="Serafim T.D."/>
            <person name="Meneses C."/>
            <person name="Kamhawi S."/>
            <person name="Oliveira F."/>
            <person name="Valenzuela J.G."/>
        </authorList>
    </citation>
    <scope>NUCLEOTIDE SEQUENCE</scope>
    <source>
        <strain evidence="2">Jacobina</strain>
        <tissue evidence="2">Midgut</tissue>
    </source>
</reference>
<accession>A0A7G3AGR6</accession>
<dbReference type="EMBL" id="GITU01004519">
    <property type="protein sequence ID" value="MBC1173222.1"/>
    <property type="molecule type" value="Transcribed_RNA"/>
</dbReference>
<dbReference type="AlphaFoldDB" id="A0A7G3AGR6"/>
<name>A0A7G3AGR6_LUTLO</name>
<sequence length="99" mass="11101">MSGSLIPHLTLFIVVIYATDVQDVVAADENLTEITCILTINVFLSVGQLQVHVAVHGHEVSFVLVPPFELHHHCFPGQTVEEGFRVDWHGSRHFFCGFF</sequence>